<evidence type="ECO:0000256" key="1">
    <source>
        <dbReference type="ARBA" id="ARBA00004245"/>
    </source>
</evidence>
<dbReference type="RefSeq" id="XP_033774101.1">
    <property type="nucleotide sequence ID" value="XM_033918210.1"/>
</dbReference>
<keyword evidence="3" id="KW-0963">Cytoplasm</keyword>
<dbReference type="FunFam" id="3.90.640.10:FF:000007">
    <property type="entry name" value="Actin like 7B"/>
    <property type="match status" value="1"/>
</dbReference>
<dbReference type="PANTHER" id="PTHR11937">
    <property type="entry name" value="ACTIN"/>
    <property type="match status" value="1"/>
</dbReference>
<keyword evidence="5" id="KW-0732">Signal</keyword>
<evidence type="ECO:0000256" key="4">
    <source>
        <dbReference type="RuleBase" id="RU000487"/>
    </source>
</evidence>
<dbReference type="Gene3D" id="3.30.420.40">
    <property type="match status" value="2"/>
</dbReference>
<dbReference type="PRINTS" id="PR00190">
    <property type="entry name" value="ACTIN"/>
</dbReference>
<feature type="chain" id="PRO_5027819329" evidence="5">
    <location>
        <begin position="19"/>
        <end position="438"/>
    </location>
</feature>
<dbReference type="FunFam" id="3.30.420.40:FF:000050">
    <property type="entry name" value="Actin, alpha skeletal muscle"/>
    <property type="match status" value="1"/>
</dbReference>
<dbReference type="Proteomes" id="UP000515159">
    <property type="component" value="Chromosome 1"/>
</dbReference>
<evidence type="ECO:0000256" key="3">
    <source>
        <dbReference type="ARBA" id="ARBA00023212"/>
    </source>
</evidence>
<gene>
    <name evidence="7" type="primary">LOC117347370</name>
</gene>
<dbReference type="Pfam" id="PF00022">
    <property type="entry name" value="Actin"/>
    <property type="match status" value="1"/>
</dbReference>
<dbReference type="InterPro" id="IPR043129">
    <property type="entry name" value="ATPase_NBD"/>
</dbReference>
<dbReference type="InParanoid" id="A0A6P8PES6"/>
<dbReference type="AlphaFoldDB" id="A0A6P8PES6"/>
<dbReference type="GO" id="GO:0005856">
    <property type="term" value="C:cytoskeleton"/>
    <property type="evidence" value="ECO:0007669"/>
    <property type="project" value="UniProtKB-SubCell"/>
</dbReference>
<dbReference type="OrthoDB" id="9925380at2759"/>
<dbReference type="Gene3D" id="3.90.640.10">
    <property type="entry name" value="Actin, Chain A, domain 4"/>
    <property type="match status" value="1"/>
</dbReference>
<evidence type="ECO:0000256" key="5">
    <source>
        <dbReference type="SAM" id="SignalP"/>
    </source>
</evidence>
<keyword evidence="3" id="KW-0206">Cytoskeleton</keyword>
<sequence>MFLYCLLHSLLMLHRVTMENTIGASEPEITLKMAIPANAVTAYCEEGNTNATFSEAEGNEKNPKIVKKTKAVIIDLGTRYCKMGHAGESKPFSVISSVVGKRQITDKNGDNQKSFVGQELLTANMALKYVNPLKHGIVVDWSSVQDFWEYIFYKEMKILPEEHAVLVSDSPLNPTINREIYAEMMFEIFHTPAIHIANQSILSMYSYGKISGLVVEVGHGVTYVEPIHEGYVLYSNTGWVDYAGLDITKYLMKLLNHSGNKFTKEDRHIVEHIKNNCCYASLELGKDLGLPLSEYIVEYELPDGNLITIGKERFLCSEVLFKPSLIGSSQPGLQTLTTICINNCDTTLKQEMINNILLCGGSTLLDGFPERFQTELKAALPYDKTTIIASPHRKYSVWIGGSILASLKSFQQLWVFKDEYGEWGSSAIHRKCFLGRDP</sequence>
<dbReference type="GeneID" id="117347370"/>
<feature type="signal peptide" evidence="5">
    <location>
        <begin position="1"/>
        <end position="18"/>
    </location>
</feature>
<evidence type="ECO:0000313" key="6">
    <source>
        <dbReference type="Proteomes" id="UP000515159"/>
    </source>
</evidence>
<comment type="subcellular location">
    <subcellularLocation>
        <location evidence="1">Cytoplasm</location>
        <location evidence="1">Cytoskeleton</location>
    </subcellularLocation>
</comment>
<protein>
    <submittedName>
        <fullName evidence="7">Actin-like protein 7B</fullName>
    </submittedName>
</protein>
<evidence type="ECO:0000313" key="7">
    <source>
        <dbReference type="RefSeq" id="XP_033774101.1"/>
    </source>
</evidence>
<organism evidence="6 7">
    <name type="scientific">Geotrypetes seraphini</name>
    <name type="common">Gaboon caecilian</name>
    <name type="synonym">Caecilia seraphini</name>
    <dbReference type="NCBI Taxonomy" id="260995"/>
    <lineage>
        <taxon>Eukaryota</taxon>
        <taxon>Metazoa</taxon>
        <taxon>Chordata</taxon>
        <taxon>Craniata</taxon>
        <taxon>Vertebrata</taxon>
        <taxon>Euteleostomi</taxon>
        <taxon>Amphibia</taxon>
        <taxon>Gymnophiona</taxon>
        <taxon>Geotrypetes</taxon>
    </lineage>
</organism>
<dbReference type="SUPFAM" id="SSF53067">
    <property type="entry name" value="Actin-like ATPase domain"/>
    <property type="match status" value="2"/>
</dbReference>
<proteinExistence type="inferred from homology"/>
<dbReference type="SMART" id="SM00268">
    <property type="entry name" value="ACTIN"/>
    <property type="match status" value="1"/>
</dbReference>
<evidence type="ECO:0000256" key="2">
    <source>
        <dbReference type="ARBA" id="ARBA00006752"/>
    </source>
</evidence>
<dbReference type="KEGG" id="gsh:117347370"/>
<comment type="similarity">
    <text evidence="2 4">Belongs to the actin family.</text>
</comment>
<name>A0A6P8PES6_GEOSA</name>
<dbReference type="InterPro" id="IPR004000">
    <property type="entry name" value="Actin"/>
</dbReference>
<accession>A0A6P8PES6</accession>
<reference evidence="7" key="1">
    <citation type="submission" date="2025-08" db="UniProtKB">
        <authorList>
            <consortium name="RefSeq"/>
        </authorList>
    </citation>
    <scope>IDENTIFICATION</scope>
</reference>
<keyword evidence="6" id="KW-1185">Reference proteome</keyword>